<comment type="caution">
    <text evidence="1">The sequence shown here is derived from an EMBL/GenBank/DDBJ whole genome shotgun (WGS) entry which is preliminary data.</text>
</comment>
<protein>
    <submittedName>
        <fullName evidence="1">Uncharacterized protein</fullName>
    </submittedName>
</protein>
<dbReference type="EMBL" id="BART01032844">
    <property type="protein sequence ID" value="GAH15298.1"/>
    <property type="molecule type" value="Genomic_DNA"/>
</dbReference>
<feature type="non-terminal residue" evidence="1">
    <location>
        <position position="153"/>
    </location>
</feature>
<dbReference type="AlphaFoldDB" id="X1F3B3"/>
<evidence type="ECO:0000313" key="1">
    <source>
        <dbReference type="EMBL" id="GAH15298.1"/>
    </source>
</evidence>
<sequence length="153" mass="18284">MRDLIDFAVKEAFDPVEDLFIHGGNAIPEPFIEYSDKIGLTSEWIQKFWHSHWRLLGAERILEAFHRKFINEIDLKKYLKRLDYTERDRELVLSMSYNLLTRVDVRRIYENGLMSTSELREYYGSLGFSERDKTLMTQLAQQLRFIDAKDLRS</sequence>
<reference evidence="1" key="1">
    <citation type="journal article" date="2014" name="Front. Microbiol.">
        <title>High frequency of phylogenetically diverse reductive dehalogenase-homologous genes in deep subseafloor sedimentary metagenomes.</title>
        <authorList>
            <person name="Kawai M."/>
            <person name="Futagami T."/>
            <person name="Toyoda A."/>
            <person name="Takaki Y."/>
            <person name="Nishi S."/>
            <person name="Hori S."/>
            <person name="Arai W."/>
            <person name="Tsubouchi T."/>
            <person name="Morono Y."/>
            <person name="Uchiyama I."/>
            <person name="Ito T."/>
            <person name="Fujiyama A."/>
            <person name="Inagaki F."/>
            <person name="Takami H."/>
        </authorList>
    </citation>
    <scope>NUCLEOTIDE SEQUENCE</scope>
    <source>
        <strain evidence="1">Expedition CK06-06</strain>
    </source>
</reference>
<proteinExistence type="predicted"/>
<gene>
    <name evidence="1" type="ORF">S01H4_56647</name>
</gene>
<name>X1F3B3_9ZZZZ</name>
<organism evidence="1">
    <name type="scientific">marine sediment metagenome</name>
    <dbReference type="NCBI Taxonomy" id="412755"/>
    <lineage>
        <taxon>unclassified sequences</taxon>
        <taxon>metagenomes</taxon>
        <taxon>ecological metagenomes</taxon>
    </lineage>
</organism>
<accession>X1F3B3</accession>